<protein>
    <recommendedName>
        <fullName evidence="2">NACHT domain-containing protein</fullName>
    </recommendedName>
</protein>
<organism evidence="3 4">
    <name type="scientific">Fusarium kuroshium</name>
    <dbReference type="NCBI Taxonomy" id="2010991"/>
    <lineage>
        <taxon>Eukaryota</taxon>
        <taxon>Fungi</taxon>
        <taxon>Dikarya</taxon>
        <taxon>Ascomycota</taxon>
        <taxon>Pezizomycotina</taxon>
        <taxon>Sordariomycetes</taxon>
        <taxon>Hypocreomycetidae</taxon>
        <taxon>Hypocreales</taxon>
        <taxon>Nectriaceae</taxon>
        <taxon>Fusarium</taxon>
        <taxon>Fusarium solani species complex</taxon>
    </lineage>
</organism>
<dbReference type="InterPro" id="IPR027417">
    <property type="entry name" value="P-loop_NTPase"/>
</dbReference>
<keyword evidence="4" id="KW-1185">Reference proteome</keyword>
<comment type="caution">
    <text evidence="3">The sequence shown here is derived from an EMBL/GenBank/DDBJ whole genome shotgun (WGS) entry which is preliminary data.</text>
</comment>
<dbReference type="SUPFAM" id="SSF52540">
    <property type="entry name" value="P-loop containing nucleoside triphosphate hydrolases"/>
    <property type="match status" value="1"/>
</dbReference>
<reference evidence="3 4" key="1">
    <citation type="submission" date="2017-06" db="EMBL/GenBank/DDBJ databases">
        <title>Comparative genomic analysis of Ambrosia Fusariam Clade fungi.</title>
        <authorList>
            <person name="Stajich J.E."/>
            <person name="Carrillo J."/>
            <person name="Kijimoto T."/>
            <person name="Eskalen A."/>
            <person name="O'Donnell K."/>
            <person name="Kasson M."/>
        </authorList>
    </citation>
    <scope>NUCLEOTIDE SEQUENCE [LARGE SCALE GENOMIC DNA]</scope>
    <source>
        <strain evidence="3">UCR3666</strain>
    </source>
</reference>
<accession>A0A3M2SEK9</accession>
<dbReference type="EMBL" id="NKUJ01000054">
    <property type="protein sequence ID" value="RMJ16016.1"/>
    <property type="molecule type" value="Genomic_DNA"/>
</dbReference>
<dbReference type="Proteomes" id="UP000277212">
    <property type="component" value="Unassembled WGS sequence"/>
</dbReference>
<dbReference type="AlphaFoldDB" id="A0A3M2SEK9"/>
<evidence type="ECO:0000256" key="1">
    <source>
        <dbReference type="ARBA" id="ARBA00022737"/>
    </source>
</evidence>
<dbReference type="InterPro" id="IPR007111">
    <property type="entry name" value="NACHT_NTPase"/>
</dbReference>
<dbReference type="Pfam" id="PF24883">
    <property type="entry name" value="NPHP3_N"/>
    <property type="match status" value="1"/>
</dbReference>
<name>A0A3M2SEK9_9HYPO</name>
<keyword evidence="1" id="KW-0677">Repeat</keyword>
<feature type="domain" description="NACHT" evidence="2">
    <location>
        <begin position="86"/>
        <end position="305"/>
    </location>
</feature>
<sequence length="538" mass="61246">MESSNSNYVGSISAAGSARIQIGNNTTNNYYQDDDKKYLAALCSTDPRHDKSRIEQTNGGLLKESYQWILHNTEFQRWCDPKEDCPLLWIRGDPGKGKTMLLSGTINELQPYTRLGNSGTDTSLSYFFCQATNAGLNNATAVLRGLAYLLVEQQPSLLSHVRDKVSLSPGHWNSRIAISDLLSEMLGDPALQNVIFVVDALDECITDLKFLLDFISSTTSTQVRWIVSSRNINEIERRLNKPQMNLALSLELNAESVSQAVNSYIQHRIHKLRVDQEFGSNYLKLIEDHLSQNAHGTFLWVALVCRQLESSEEWEVRKVLQDSPRDLKELYGRMMKTISDSLSKDLYMEILDIVSTVYRPISLSELMVIRNKPGDVNRVRKIVMKCGCFLTIKDEVVYFVHQSAKEFLLKPENEPPPSLTQHHLGLFEKSLEGLETLKMDIYDLAYPAVSIDEVHLYSPEHDPLSGLAYFCEFWADHLRDSQAIYAKGPSSQDQFYNKVYRFMATKFLFWLEALSLLQSLPAAMKTLQILEDLPLVCF</sequence>
<proteinExistence type="predicted"/>
<dbReference type="PANTHER" id="PTHR10039:SF14">
    <property type="entry name" value="NACHT DOMAIN-CONTAINING PROTEIN"/>
    <property type="match status" value="1"/>
</dbReference>
<dbReference type="STRING" id="2010991.A0A3M2SEK9"/>
<dbReference type="PROSITE" id="PS50837">
    <property type="entry name" value="NACHT"/>
    <property type="match status" value="1"/>
</dbReference>
<evidence type="ECO:0000313" key="3">
    <source>
        <dbReference type="EMBL" id="RMJ16016.1"/>
    </source>
</evidence>
<dbReference type="PANTHER" id="PTHR10039">
    <property type="entry name" value="AMELOGENIN"/>
    <property type="match status" value="1"/>
</dbReference>
<evidence type="ECO:0000313" key="4">
    <source>
        <dbReference type="Proteomes" id="UP000277212"/>
    </source>
</evidence>
<dbReference type="OrthoDB" id="538223at2759"/>
<evidence type="ECO:0000259" key="2">
    <source>
        <dbReference type="PROSITE" id="PS50837"/>
    </source>
</evidence>
<dbReference type="InterPro" id="IPR056884">
    <property type="entry name" value="NPHP3-like_N"/>
</dbReference>
<dbReference type="Gene3D" id="3.40.50.300">
    <property type="entry name" value="P-loop containing nucleotide triphosphate hydrolases"/>
    <property type="match status" value="1"/>
</dbReference>
<gene>
    <name evidence="3" type="ORF">CDV36_004297</name>
</gene>